<sequence length="535" mass="59855">MELRRHQKELADICDHILSGRGLTDIVCAVTPGGGKSLLPQILASRLIPAIADALCWIVPRSVLQDQGARGFQDPSHRALLGHRLEAMMTTNQEHPTRGCAAYVTTYQALAADTRKINAKEFRRKRYILVLDEPHHLEEGGLWHEAIQPLYDRAVLRVLMSGTFERGEGTPIAFLPYSTTDRGNRLDWDSTKSRAVIHYTLADALREHACIDLTVHYANCQATWLDAQGTEHHVESLAHAGKQTAAALLTALKTEAALELLSTGVKDWQVHRTTHSRSKLLVVAANIEQAQKYTAWLQERGVPARIATSEDSTAAYQAIKAFKRQGSGAVDCLITVAMAYEGLDVPAITHLICLTHIRTKPWIEQVVHRATRMDPLAGPYAEQRAYIYAPDDRPFRECLGYILAQRTTAIADSPSSTQVPGEGTYPDAQGLLPTERAESSIQPLRSGVLEMRNQGLWANLATQGQTEMHQETPKERLDRLRKKIEQHVRAHEQSRKLSHGTVNRAVYSKFRKSRAAMTESELHKVMQWVHKIYPL</sequence>
<keyword evidence="4" id="KW-1185">Reference proteome</keyword>
<dbReference type="Pfam" id="PF00271">
    <property type="entry name" value="Helicase_C"/>
    <property type="match status" value="1"/>
</dbReference>
<dbReference type="InterPro" id="IPR027417">
    <property type="entry name" value="P-loop_NTPase"/>
</dbReference>
<dbReference type="GO" id="GO:0004386">
    <property type="term" value="F:helicase activity"/>
    <property type="evidence" value="ECO:0007669"/>
    <property type="project" value="UniProtKB-KW"/>
</dbReference>
<dbReference type="Gene3D" id="3.40.50.300">
    <property type="entry name" value="P-loop containing nucleotide triphosphate hydrolases"/>
    <property type="match status" value="2"/>
</dbReference>
<keyword evidence="3" id="KW-0347">Helicase</keyword>
<dbReference type="GO" id="GO:0003677">
    <property type="term" value="F:DNA binding"/>
    <property type="evidence" value="ECO:0007669"/>
    <property type="project" value="InterPro"/>
</dbReference>
<dbReference type="PANTHER" id="PTHR47396">
    <property type="entry name" value="TYPE I RESTRICTION ENZYME ECOKI R PROTEIN"/>
    <property type="match status" value="1"/>
</dbReference>
<feature type="domain" description="Helicase C-terminal" evidence="1">
    <location>
        <begin position="273"/>
        <end position="372"/>
    </location>
</feature>
<evidence type="ECO:0000259" key="1">
    <source>
        <dbReference type="Pfam" id="PF00271"/>
    </source>
</evidence>
<dbReference type="InterPro" id="IPR001650">
    <property type="entry name" value="Helicase_C-like"/>
</dbReference>
<dbReference type="KEGG" id="nneo:PQG83_00825"/>
<dbReference type="GO" id="GO:0005829">
    <property type="term" value="C:cytosol"/>
    <property type="evidence" value="ECO:0007669"/>
    <property type="project" value="TreeGrafter"/>
</dbReference>
<gene>
    <name evidence="3" type="ORF">PQG83_00825</name>
</gene>
<dbReference type="InterPro" id="IPR006935">
    <property type="entry name" value="Helicase/UvrB_N"/>
</dbReference>
<dbReference type="PANTHER" id="PTHR47396:SF1">
    <property type="entry name" value="ATP-DEPENDENT HELICASE IRC3-RELATED"/>
    <property type="match status" value="1"/>
</dbReference>
<keyword evidence="3" id="KW-0378">Hydrolase</keyword>
<evidence type="ECO:0000313" key="4">
    <source>
        <dbReference type="Proteomes" id="UP001302494"/>
    </source>
</evidence>
<dbReference type="SUPFAM" id="SSF52540">
    <property type="entry name" value="P-loop containing nucleoside triphosphate hydrolases"/>
    <property type="match status" value="1"/>
</dbReference>
<dbReference type="AlphaFoldDB" id="A0AA96GL07"/>
<name>A0AA96GL07_9BACT</name>
<reference evidence="3 4" key="1">
    <citation type="submission" date="2023-01" db="EMBL/GenBank/DDBJ databases">
        <title>Cultivation and genomic characterization of new, ubiquitous marine nitrite-oxidizing bacteria from the Nitrospirales.</title>
        <authorList>
            <person name="Mueller A.J."/>
            <person name="Daebeler A."/>
            <person name="Herbold C.W."/>
            <person name="Kirkegaard R.H."/>
            <person name="Daims H."/>
        </authorList>
    </citation>
    <scope>NUCLEOTIDE SEQUENCE [LARGE SCALE GENOMIC DNA]</scope>
    <source>
        <strain evidence="3 4">DK</strain>
    </source>
</reference>
<keyword evidence="3" id="KW-0547">Nucleotide-binding</keyword>
<feature type="domain" description="Helicase/UvrB N-terminal" evidence="2">
    <location>
        <begin position="1"/>
        <end position="166"/>
    </location>
</feature>
<dbReference type="Pfam" id="PF04851">
    <property type="entry name" value="ResIII"/>
    <property type="match status" value="1"/>
</dbReference>
<accession>A0AA96GL07</accession>
<keyword evidence="3" id="KW-0067">ATP-binding</keyword>
<dbReference type="GO" id="GO:0016787">
    <property type="term" value="F:hydrolase activity"/>
    <property type="evidence" value="ECO:0007669"/>
    <property type="project" value="InterPro"/>
</dbReference>
<protein>
    <submittedName>
        <fullName evidence="3">DEAD/DEAH box helicase family protein</fullName>
    </submittedName>
</protein>
<dbReference type="InterPro" id="IPR050742">
    <property type="entry name" value="Helicase_Restrict-Modif_Enz"/>
</dbReference>
<proteinExistence type="predicted"/>
<evidence type="ECO:0000313" key="3">
    <source>
        <dbReference type="EMBL" id="WNM62320.1"/>
    </source>
</evidence>
<dbReference type="EMBL" id="CP116968">
    <property type="protein sequence ID" value="WNM62320.1"/>
    <property type="molecule type" value="Genomic_DNA"/>
</dbReference>
<organism evidence="3 4">
    <name type="scientific">Candidatus Nitrospira neomarina</name>
    <dbReference type="NCBI Taxonomy" id="3020899"/>
    <lineage>
        <taxon>Bacteria</taxon>
        <taxon>Pseudomonadati</taxon>
        <taxon>Nitrospirota</taxon>
        <taxon>Nitrospiria</taxon>
        <taxon>Nitrospirales</taxon>
        <taxon>Nitrospiraceae</taxon>
        <taxon>Nitrospira</taxon>
    </lineage>
</organism>
<dbReference type="GO" id="GO:0005524">
    <property type="term" value="F:ATP binding"/>
    <property type="evidence" value="ECO:0007669"/>
    <property type="project" value="InterPro"/>
</dbReference>
<dbReference type="RefSeq" id="WP_312745642.1">
    <property type="nucleotide sequence ID" value="NZ_CP116968.1"/>
</dbReference>
<dbReference type="Proteomes" id="UP001302494">
    <property type="component" value="Chromosome"/>
</dbReference>
<evidence type="ECO:0000259" key="2">
    <source>
        <dbReference type="Pfam" id="PF04851"/>
    </source>
</evidence>